<dbReference type="Gene3D" id="3.30.565.10">
    <property type="entry name" value="Histidine kinase-like ATPase, C-terminal domain"/>
    <property type="match status" value="1"/>
</dbReference>
<dbReference type="CDD" id="cd00130">
    <property type="entry name" value="PAS"/>
    <property type="match status" value="1"/>
</dbReference>
<keyword evidence="7" id="KW-0067">ATP-binding</keyword>
<dbReference type="AlphaFoldDB" id="A0A1I0DPL1"/>
<dbReference type="InterPro" id="IPR035965">
    <property type="entry name" value="PAS-like_dom_sf"/>
</dbReference>
<dbReference type="InterPro" id="IPR003661">
    <property type="entry name" value="HisK_dim/P_dom"/>
</dbReference>
<dbReference type="InterPro" id="IPR036097">
    <property type="entry name" value="HisK_dim/P_sf"/>
</dbReference>
<dbReference type="SUPFAM" id="SSF55874">
    <property type="entry name" value="ATPase domain of HSP90 chaperone/DNA topoisomerase II/histidine kinase"/>
    <property type="match status" value="1"/>
</dbReference>
<dbReference type="SMART" id="SM00387">
    <property type="entry name" value="HATPase_c"/>
    <property type="match status" value="1"/>
</dbReference>
<evidence type="ECO:0000313" key="11">
    <source>
        <dbReference type="EMBL" id="SET33830.1"/>
    </source>
</evidence>
<feature type="domain" description="PAS" evidence="10">
    <location>
        <begin position="127"/>
        <end position="197"/>
    </location>
</feature>
<evidence type="ECO:0000256" key="5">
    <source>
        <dbReference type="ARBA" id="ARBA00022741"/>
    </source>
</evidence>
<evidence type="ECO:0000256" key="3">
    <source>
        <dbReference type="ARBA" id="ARBA00022553"/>
    </source>
</evidence>
<evidence type="ECO:0000256" key="6">
    <source>
        <dbReference type="ARBA" id="ARBA00022777"/>
    </source>
</evidence>
<dbReference type="PRINTS" id="PR00344">
    <property type="entry name" value="BCTRLSENSOR"/>
</dbReference>
<keyword evidence="8" id="KW-0902">Two-component regulatory system</keyword>
<dbReference type="SUPFAM" id="SSF47384">
    <property type="entry name" value="Homodimeric domain of signal transducing histidine kinase"/>
    <property type="match status" value="1"/>
</dbReference>
<evidence type="ECO:0000256" key="2">
    <source>
        <dbReference type="ARBA" id="ARBA00012438"/>
    </source>
</evidence>
<comment type="catalytic activity">
    <reaction evidence="1">
        <text>ATP + protein L-histidine = ADP + protein N-phospho-L-histidine.</text>
        <dbReference type="EC" id="2.7.13.3"/>
    </reaction>
</comment>
<dbReference type="InterPro" id="IPR013655">
    <property type="entry name" value="PAS_fold_3"/>
</dbReference>
<keyword evidence="6 11" id="KW-0418">Kinase</keyword>
<evidence type="ECO:0000256" key="4">
    <source>
        <dbReference type="ARBA" id="ARBA00022679"/>
    </source>
</evidence>
<dbReference type="NCBIfam" id="TIGR00229">
    <property type="entry name" value="sensory_box"/>
    <property type="match status" value="1"/>
</dbReference>
<dbReference type="PANTHER" id="PTHR43065:SF10">
    <property type="entry name" value="PEROXIDE STRESS-ACTIVATED HISTIDINE KINASE MAK3"/>
    <property type="match status" value="1"/>
</dbReference>
<feature type="domain" description="Histidine kinase" evidence="9">
    <location>
        <begin position="263"/>
        <end position="466"/>
    </location>
</feature>
<dbReference type="GO" id="GO:0005524">
    <property type="term" value="F:ATP binding"/>
    <property type="evidence" value="ECO:0007669"/>
    <property type="project" value="UniProtKB-KW"/>
</dbReference>
<gene>
    <name evidence="11" type="ORF">SAMN05421676_10488</name>
</gene>
<evidence type="ECO:0000256" key="1">
    <source>
        <dbReference type="ARBA" id="ARBA00000085"/>
    </source>
</evidence>
<dbReference type="Gene3D" id="1.10.287.130">
    <property type="match status" value="1"/>
</dbReference>
<sequence length="483" mass="55809">MKIEDTKFNFNKVVDQLPNPIMIFKNEQLVYANPSTYQLLGYEEYEEIFLKNLLPMGDYEKVLTQFQQVLTDRKSIVLKDITLRTKENKRMKTKLYASPSNHKHPFIQVYIQDTVYSAKLKQDFTDLQKKYQDLTNYISDVIAYYKQNGSIQYITPSVNREFGYKSDRLIGCCAFDFIHPQDRKRVEYIFRSLTYNTEQKQVRFRVRQNVGTYVWVESAFYRIEEEQGLYILANLKKIEKQIEAEKLAMQTEKLAMVGELSAGIVHEIKNPLTSIKGFLQLMQVGAIEMKDYINILKAEVDRIEAMAVNMLSFAKPHDSVDRHNLKDIIKDVFLLLDVQANKNNISLSLNEDVPNVFVKGDEIQLKQVLINLVKNAIEASHSNSKVEVKLAQDCRNGYIKVIDYGKGIPKRQLSKLGKSFYTTKEEGTGLGLMVSYRIIEHHHGQIKIDSKLGEGTTFTVWLPKDVYQGQELGPIKESYKSGT</sequence>
<dbReference type="Pfam" id="PF13188">
    <property type="entry name" value="PAS_8"/>
    <property type="match status" value="1"/>
</dbReference>
<dbReference type="InterPro" id="IPR000014">
    <property type="entry name" value="PAS"/>
</dbReference>
<dbReference type="PANTHER" id="PTHR43065">
    <property type="entry name" value="SENSOR HISTIDINE KINASE"/>
    <property type="match status" value="1"/>
</dbReference>
<keyword evidence="5" id="KW-0547">Nucleotide-binding</keyword>
<keyword evidence="4" id="KW-0808">Transferase</keyword>
<dbReference type="SUPFAM" id="SSF55785">
    <property type="entry name" value="PYP-like sensor domain (PAS domain)"/>
    <property type="match status" value="2"/>
</dbReference>
<reference evidence="12" key="1">
    <citation type="submission" date="2016-10" db="EMBL/GenBank/DDBJ databases">
        <authorList>
            <person name="Varghese N."/>
            <person name="Submissions S."/>
        </authorList>
    </citation>
    <scope>NUCLEOTIDE SEQUENCE [LARGE SCALE GENOMIC DNA]</scope>
    <source>
        <strain evidence="12">CGMCC 1.3566</strain>
    </source>
</reference>
<dbReference type="Pfam" id="PF02518">
    <property type="entry name" value="HATPase_c"/>
    <property type="match status" value="1"/>
</dbReference>
<dbReference type="InterPro" id="IPR003594">
    <property type="entry name" value="HATPase_dom"/>
</dbReference>
<dbReference type="PROSITE" id="PS50109">
    <property type="entry name" value="HIS_KIN"/>
    <property type="match status" value="1"/>
</dbReference>
<keyword evidence="3" id="KW-0597">Phosphoprotein</keyword>
<dbReference type="InterPro" id="IPR005467">
    <property type="entry name" value="His_kinase_dom"/>
</dbReference>
<dbReference type="SMART" id="SM00388">
    <property type="entry name" value="HisKA"/>
    <property type="match status" value="1"/>
</dbReference>
<dbReference type="Pfam" id="PF00512">
    <property type="entry name" value="HisKA"/>
    <property type="match status" value="1"/>
</dbReference>
<dbReference type="RefSeq" id="WP_093133360.1">
    <property type="nucleotide sequence ID" value="NZ_FOHJ01000004.1"/>
</dbReference>
<dbReference type="Proteomes" id="UP000199095">
    <property type="component" value="Unassembled WGS sequence"/>
</dbReference>
<dbReference type="PROSITE" id="PS50112">
    <property type="entry name" value="PAS"/>
    <property type="match status" value="1"/>
</dbReference>
<evidence type="ECO:0000259" key="10">
    <source>
        <dbReference type="PROSITE" id="PS50112"/>
    </source>
</evidence>
<name>A0A1I0DPL1_9BACI</name>
<evidence type="ECO:0000259" key="9">
    <source>
        <dbReference type="PROSITE" id="PS50109"/>
    </source>
</evidence>
<dbReference type="OrthoDB" id="9759607at2"/>
<evidence type="ECO:0000256" key="7">
    <source>
        <dbReference type="ARBA" id="ARBA00022840"/>
    </source>
</evidence>
<dbReference type="SMART" id="SM00091">
    <property type="entry name" value="PAS"/>
    <property type="match status" value="2"/>
</dbReference>
<dbReference type="InterPro" id="IPR004358">
    <property type="entry name" value="Sig_transdc_His_kin-like_C"/>
</dbReference>
<dbReference type="CDD" id="cd00082">
    <property type="entry name" value="HisKA"/>
    <property type="match status" value="1"/>
</dbReference>
<protein>
    <recommendedName>
        <fullName evidence="2">histidine kinase</fullName>
        <ecNumber evidence="2">2.7.13.3</ecNumber>
    </recommendedName>
</protein>
<keyword evidence="12" id="KW-1185">Reference proteome</keyword>
<dbReference type="CDD" id="cd00075">
    <property type="entry name" value="HATPase"/>
    <property type="match status" value="1"/>
</dbReference>
<accession>A0A1I0DPL1</accession>
<dbReference type="InterPro" id="IPR036890">
    <property type="entry name" value="HATPase_C_sf"/>
</dbReference>
<organism evidence="11 12">
    <name type="scientific">Salinibacillus kushneri</name>
    <dbReference type="NCBI Taxonomy" id="237682"/>
    <lineage>
        <taxon>Bacteria</taxon>
        <taxon>Bacillati</taxon>
        <taxon>Bacillota</taxon>
        <taxon>Bacilli</taxon>
        <taxon>Bacillales</taxon>
        <taxon>Bacillaceae</taxon>
        <taxon>Salinibacillus</taxon>
    </lineage>
</organism>
<dbReference type="EC" id="2.7.13.3" evidence="2"/>
<dbReference type="EMBL" id="FOHJ01000004">
    <property type="protein sequence ID" value="SET33830.1"/>
    <property type="molecule type" value="Genomic_DNA"/>
</dbReference>
<dbReference type="Pfam" id="PF08447">
    <property type="entry name" value="PAS_3"/>
    <property type="match status" value="1"/>
</dbReference>
<dbReference type="GO" id="GO:0000155">
    <property type="term" value="F:phosphorelay sensor kinase activity"/>
    <property type="evidence" value="ECO:0007669"/>
    <property type="project" value="InterPro"/>
</dbReference>
<dbReference type="STRING" id="237682.SAMN05421676_10488"/>
<proteinExistence type="predicted"/>
<evidence type="ECO:0000313" key="12">
    <source>
        <dbReference type="Proteomes" id="UP000199095"/>
    </source>
</evidence>
<evidence type="ECO:0000256" key="8">
    <source>
        <dbReference type="ARBA" id="ARBA00023012"/>
    </source>
</evidence>
<dbReference type="Gene3D" id="3.30.450.20">
    <property type="entry name" value="PAS domain"/>
    <property type="match status" value="2"/>
</dbReference>